<feature type="region of interest" description="Disordered" evidence="1">
    <location>
        <begin position="191"/>
        <end position="214"/>
    </location>
</feature>
<dbReference type="InterPro" id="IPR036378">
    <property type="entry name" value="FAS1_dom_sf"/>
</dbReference>
<feature type="compositionally biased region" description="Low complexity" evidence="1">
    <location>
        <begin position="103"/>
        <end position="136"/>
    </location>
</feature>
<evidence type="ECO:0000256" key="1">
    <source>
        <dbReference type="SAM" id="MobiDB-lite"/>
    </source>
</evidence>
<feature type="domain" description="FAS1" evidence="2">
    <location>
        <begin position="390"/>
        <end position="529"/>
    </location>
</feature>
<dbReference type="Proteomes" id="UP001292094">
    <property type="component" value="Unassembled WGS sequence"/>
</dbReference>
<organism evidence="3 4">
    <name type="scientific">Petrolisthes manimaculis</name>
    <dbReference type="NCBI Taxonomy" id="1843537"/>
    <lineage>
        <taxon>Eukaryota</taxon>
        <taxon>Metazoa</taxon>
        <taxon>Ecdysozoa</taxon>
        <taxon>Arthropoda</taxon>
        <taxon>Crustacea</taxon>
        <taxon>Multicrustacea</taxon>
        <taxon>Malacostraca</taxon>
        <taxon>Eumalacostraca</taxon>
        <taxon>Eucarida</taxon>
        <taxon>Decapoda</taxon>
        <taxon>Pleocyemata</taxon>
        <taxon>Anomura</taxon>
        <taxon>Galatheoidea</taxon>
        <taxon>Porcellanidae</taxon>
        <taxon>Petrolisthes</taxon>
    </lineage>
</organism>
<reference evidence="3" key="1">
    <citation type="submission" date="2023-11" db="EMBL/GenBank/DDBJ databases">
        <title>Genome assemblies of two species of porcelain crab, Petrolisthes cinctipes and Petrolisthes manimaculis (Anomura: Porcellanidae).</title>
        <authorList>
            <person name="Angst P."/>
        </authorList>
    </citation>
    <scope>NUCLEOTIDE SEQUENCE</scope>
    <source>
        <strain evidence="3">PB745_02</strain>
        <tissue evidence="3">Gill</tissue>
    </source>
</reference>
<feature type="region of interest" description="Disordered" evidence="1">
    <location>
        <begin position="102"/>
        <end position="173"/>
    </location>
</feature>
<evidence type="ECO:0000259" key="2">
    <source>
        <dbReference type="PROSITE" id="PS50213"/>
    </source>
</evidence>
<evidence type="ECO:0000313" key="3">
    <source>
        <dbReference type="EMBL" id="KAK4295159.1"/>
    </source>
</evidence>
<feature type="domain" description="FAS1" evidence="2">
    <location>
        <begin position="210"/>
        <end position="357"/>
    </location>
</feature>
<dbReference type="SUPFAM" id="SSF82153">
    <property type="entry name" value="FAS1 domain"/>
    <property type="match status" value="3"/>
</dbReference>
<proteinExistence type="predicted"/>
<feature type="domain" description="FAS1" evidence="2">
    <location>
        <begin position="1"/>
        <end position="96"/>
    </location>
</feature>
<feature type="compositionally biased region" description="Low complexity" evidence="1">
    <location>
        <begin position="581"/>
        <end position="596"/>
    </location>
</feature>
<dbReference type="AlphaFoldDB" id="A0AAE1TTZ0"/>
<comment type="caution">
    <text evidence="3">The sequence shown here is derived from an EMBL/GenBank/DDBJ whole genome shotgun (WGS) entry which is preliminary data.</text>
</comment>
<protein>
    <recommendedName>
        <fullName evidence="2">FAS1 domain-containing protein</fullName>
    </recommendedName>
</protein>
<dbReference type="EMBL" id="JAWZYT010004135">
    <property type="protein sequence ID" value="KAK4295159.1"/>
    <property type="molecule type" value="Genomic_DNA"/>
</dbReference>
<gene>
    <name evidence="3" type="ORF">Pmani_032268</name>
</gene>
<dbReference type="Pfam" id="PF02469">
    <property type="entry name" value="Fasciclin"/>
    <property type="match status" value="2"/>
</dbReference>
<dbReference type="InterPro" id="IPR000782">
    <property type="entry name" value="FAS1_domain"/>
</dbReference>
<sequence length="646" mass="70652">MKRPTSGEPWTLLIPKNTGVGGVVGGGQGARGLLNHAVLGYVVNPSNPPPTPPITLAGTPLLFTTDRDGVLVNGVRVVGKEYKFSDGVVYILESPLPIVEATNNNNNKNNKNASPTQTPTQPETSTVTTTRVPPLTHRFSRFKSSRGGGDVRRPDPNTRSSRLASRPVLQPVLGDEPLTLAEADGFQETEFPGETVAGSGSGAPFEELEGSAVPPVREDQPFLQSFLSYMEEGTADEGAEFLHHFKNANITHRFRGTGRYTALVPSDAAFYSYYPIDWGFNPFLVQNFTRDVLADHFIRGNINLADLPSLAELTTLGGKTIKFTRKRNKLLANGVEVTLESEVPLSRGRVYTINQLLFVDNDRVFELQAQYGDLETAPLLGNPWPASQFLSHLLGWTEEEPRTSHFAEYLNLTNLAYLVPGHDENLDPLKYTAFIPTDEAVRGYLYADAPDPFLLDMTLRNHLVLGHLVPGRLYNTHLTSGTTLTSLDNTTLIVTHDKDGEVLVGGARVLGKQTFLYNLGNVFLIDHILGITDQDILKTINKYPSQPFSGSIQEGEKGTIFPQVDAPEPVPAPTTLPPQRPTTTTTTRPTLPHQPLTFPPTPTTSTTTTPPPPSPTSPRIRFETRTEISISRRVNDGALEPLDNSS</sequence>
<dbReference type="PROSITE" id="PS50213">
    <property type="entry name" value="FAS1"/>
    <property type="match status" value="3"/>
</dbReference>
<name>A0AAE1TTZ0_9EUCA</name>
<accession>A0AAE1TTZ0</accession>
<dbReference type="Gene3D" id="2.30.180.10">
    <property type="entry name" value="FAS1 domain"/>
    <property type="match status" value="3"/>
</dbReference>
<keyword evidence="4" id="KW-1185">Reference proteome</keyword>
<feature type="compositionally biased region" description="Pro residues" evidence="1">
    <location>
        <begin position="568"/>
        <end position="580"/>
    </location>
</feature>
<feature type="region of interest" description="Disordered" evidence="1">
    <location>
        <begin position="561"/>
        <end position="646"/>
    </location>
</feature>
<evidence type="ECO:0000313" key="4">
    <source>
        <dbReference type="Proteomes" id="UP001292094"/>
    </source>
</evidence>
<dbReference type="SMART" id="SM00554">
    <property type="entry name" value="FAS1"/>
    <property type="match status" value="3"/>
</dbReference>